<dbReference type="GeneID" id="98147050"/>
<name>A0ABR4M646_9EURO</name>
<proteinExistence type="predicted"/>
<accession>A0ABR4M646</accession>
<sequence>MPNRRLLIFQETPLHHTHASNQVHSPTLNPLTPGPASAQAQAQAQVQAQYQPQFQYTPINKLGLPIHGPGSLPEGLGLPSLLGLPLRVLNAFTEIFNAPKYKGWAIVAAGPYNDPTLGMGMGMGSPGGGGTGKFYAVVLEQVEKADGGLGS</sequence>
<keyword evidence="2" id="KW-1185">Reference proteome</keyword>
<dbReference type="RefSeq" id="XP_070891040.1">
    <property type="nucleotide sequence ID" value="XM_071031978.1"/>
</dbReference>
<reference evidence="1 2" key="1">
    <citation type="submission" date="2024-07" db="EMBL/GenBank/DDBJ databases">
        <title>Section-level genome sequencing and comparative genomics of Aspergillus sections Usti and Cavernicolus.</title>
        <authorList>
            <consortium name="Lawrence Berkeley National Laboratory"/>
            <person name="Nybo J.L."/>
            <person name="Vesth T.C."/>
            <person name="Theobald S."/>
            <person name="Frisvad J.C."/>
            <person name="Larsen T.O."/>
            <person name="Kjaerboelling I."/>
            <person name="Rothschild-Mancinelli K."/>
            <person name="Lyhne E.K."/>
            <person name="Kogle M.E."/>
            <person name="Barry K."/>
            <person name="Clum A."/>
            <person name="Na H."/>
            <person name="Ledsgaard L."/>
            <person name="Lin J."/>
            <person name="Lipzen A."/>
            <person name="Kuo A."/>
            <person name="Riley R."/>
            <person name="Mondo S."/>
            <person name="Labutti K."/>
            <person name="Haridas S."/>
            <person name="Pangalinan J."/>
            <person name="Salamov A.A."/>
            <person name="Simmons B.A."/>
            <person name="Magnuson J.K."/>
            <person name="Chen J."/>
            <person name="Drula E."/>
            <person name="Henrissat B."/>
            <person name="Wiebenga A."/>
            <person name="Lubbers R.J."/>
            <person name="Gomes A.C."/>
            <person name="Macurrencykelacurrency M.R."/>
            <person name="Stajich J."/>
            <person name="Grigoriev I.V."/>
            <person name="Mortensen U.H."/>
            <person name="De Vries R.P."/>
            <person name="Baker S.E."/>
            <person name="Andersen M.R."/>
        </authorList>
    </citation>
    <scope>NUCLEOTIDE SEQUENCE [LARGE SCALE GENOMIC DNA]</scope>
    <source>
        <strain evidence="1 2">CBS 449.75</strain>
    </source>
</reference>
<dbReference type="EMBL" id="JBFXLQ010000002">
    <property type="protein sequence ID" value="KAL2872061.1"/>
    <property type="molecule type" value="Genomic_DNA"/>
</dbReference>
<gene>
    <name evidence="1" type="ORF">BJX67DRAFT_376905</name>
</gene>
<evidence type="ECO:0000313" key="2">
    <source>
        <dbReference type="Proteomes" id="UP001610432"/>
    </source>
</evidence>
<protein>
    <submittedName>
        <fullName evidence="1">Uncharacterized protein</fullName>
    </submittedName>
</protein>
<dbReference type="Proteomes" id="UP001610432">
    <property type="component" value="Unassembled WGS sequence"/>
</dbReference>
<organism evidence="1 2">
    <name type="scientific">Aspergillus lucknowensis</name>
    <dbReference type="NCBI Taxonomy" id="176173"/>
    <lineage>
        <taxon>Eukaryota</taxon>
        <taxon>Fungi</taxon>
        <taxon>Dikarya</taxon>
        <taxon>Ascomycota</taxon>
        <taxon>Pezizomycotina</taxon>
        <taxon>Eurotiomycetes</taxon>
        <taxon>Eurotiomycetidae</taxon>
        <taxon>Eurotiales</taxon>
        <taxon>Aspergillaceae</taxon>
        <taxon>Aspergillus</taxon>
        <taxon>Aspergillus subgen. Nidulantes</taxon>
    </lineage>
</organism>
<comment type="caution">
    <text evidence="1">The sequence shown here is derived from an EMBL/GenBank/DDBJ whole genome shotgun (WGS) entry which is preliminary data.</text>
</comment>
<evidence type="ECO:0000313" key="1">
    <source>
        <dbReference type="EMBL" id="KAL2872061.1"/>
    </source>
</evidence>